<name>A0A117NMU9_PENFR</name>
<organism evidence="1 2">
    <name type="scientific">Penicillium freii</name>
    <dbReference type="NCBI Taxonomy" id="48697"/>
    <lineage>
        <taxon>Eukaryota</taxon>
        <taxon>Fungi</taxon>
        <taxon>Dikarya</taxon>
        <taxon>Ascomycota</taxon>
        <taxon>Pezizomycotina</taxon>
        <taxon>Eurotiomycetes</taxon>
        <taxon>Eurotiomycetidae</taxon>
        <taxon>Eurotiales</taxon>
        <taxon>Aspergillaceae</taxon>
        <taxon>Penicillium</taxon>
    </lineage>
</organism>
<reference evidence="1 2" key="1">
    <citation type="submission" date="2015-10" db="EMBL/GenBank/DDBJ databases">
        <title>Genome sequencing of Penicillium freii.</title>
        <authorList>
            <person name="Nguyen H.D."/>
            <person name="Visagie C.M."/>
            <person name="Seifert K.A."/>
        </authorList>
    </citation>
    <scope>NUCLEOTIDE SEQUENCE [LARGE SCALE GENOMIC DNA]</scope>
    <source>
        <strain evidence="1 2">DAOM 242723</strain>
    </source>
</reference>
<protein>
    <submittedName>
        <fullName evidence="1">Uncharacterized protein</fullName>
    </submittedName>
</protein>
<evidence type="ECO:0000313" key="1">
    <source>
        <dbReference type="EMBL" id="KUM59781.1"/>
    </source>
</evidence>
<accession>A0A117NMU9</accession>
<comment type="caution">
    <text evidence="1">The sequence shown here is derived from an EMBL/GenBank/DDBJ whole genome shotgun (WGS) entry which is preliminary data.</text>
</comment>
<dbReference type="Proteomes" id="UP000055045">
    <property type="component" value="Unassembled WGS sequence"/>
</dbReference>
<proteinExistence type="predicted"/>
<keyword evidence="2" id="KW-1185">Reference proteome</keyword>
<evidence type="ECO:0000313" key="2">
    <source>
        <dbReference type="Proteomes" id="UP000055045"/>
    </source>
</evidence>
<dbReference type="AlphaFoldDB" id="A0A117NMU9"/>
<gene>
    <name evidence="1" type="ORF">ACN42_g7352</name>
</gene>
<dbReference type="EMBL" id="LLXE01000207">
    <property type="protein sequence ID" value="KUM59781.1"/>
    <property type="molecule type" value="Genomic_DNA"/>
</dbReference>
<sequence>MEDEGFDRPFRFIVTAQYLAIHHHDNNFEIRRDYHARGSLFYLSDDGETIIHNRTCVGVLADHPDYEGDVFYIRNGSQYLTQDGQWVNDVNDTAVKVQIDPVGDYGDAEPPIPPSIPNPVIDTSNPISADGVDLYHPDKWFSLYSINGDSIWTGDAGEFGSKLYFGGNPYSGGMCFQLSKHDGKTQIRSYDGQYLVVMMEPDVAAYLDEGCKQHTRFDRCSRCMLHYTIGYSSEPHEGFVLVPKGLPSMFALSDGIFYYRVNALKGSYAEVERVEEIDDASPFQFVA</sequence>